<evidence type="ECO:0000256" key="1">
    <source>
        <dbReference type="ARBA" id="ARBA00022630"/>
    </source>
</evidence>
<protein>
    <submittedName>
        <fullName evidence="7">2Fe-2S iron-sulfur cluster-binding protein</fullName>
    </submittedName>
</protein>
<name>A0ABU3A3R8_9GAMM</name>
<dbReference type="Proteomes" id="UP001266357">
    <property type="component" value="Unassembled WGS sequence"/>
</dbReference>
<evidence type="ECO:0000259" key="6">
    <source>
        <dbReference type="PROSITE" id="PS51384"/>
    </source>
</evidence>
<dbReference type="InterPro" id="IPR001041">
    <property type="entry name" value="2Fe-2S_ferredoxin-type"/>
</dbReference>
<dbReference type="Gene3D" id="3.10.20.30">
    <property type="match status" value="1"/>
</dbReference>
<dbReference type="PANTHER" id="PTHR43644">
    <property type="entry name" value="NA(+)-TRANSLOCATING NADH-QUINONE REDUCTASE SUBUNIT"/>
    <property type="match status" value="1"/>
</dbReference>
<feature type="domain" description="2Fe-2S ferredoxin-type" evidence="5">
    <location>
        <begin position="243"/>
        <end position="339"/>
    </location>
</feature>
<dbReference type="InterPro" id="IPR036010">
    <property type="entry name" value="2Fe-2S_ferredoxin-like_sf"/>
</dbReference>
<reference evidence="7 8" key="1">
    <citation type="submission" date="2023-09" db="EMBL/GenBank/DDBJ databases">
        <authorList>
            <person name="Rey-Velasco X."/>
        </authorList>
    </citation>
    <scope>NUCLEOTIDE SEQUENCE [LARGE SCALE GENOMIC DNA]</scope>
    <source>
        <strain evidence="7 8">W431</strain>
    </source>
</reference>
<evidence type="ECO:0000313" key="8">
    <source>
        <dbReference type="Proteomes" id="UP001266357"/>
    </source>
</evidence>
<dbReference type="InterPro" id="IPR039261">
    <property type="entry name" value="FNR_nucleotide-bd"/>
</dbReference>
<dbReference type="InterPro" id="IPR001709">
    <property type="entry name" value="Flavoprot_Pyr_Nucl_cyt_Rdtase"/>
</dbReference>
<evidence type="ECO:0000256" key="2">
    <source>
        <dbReference type="ARBA" id="ARBA00022827"/>
    </source>
</evidence>
<gene>
    <name evidence="7" type="ORF">RM573_08490</name>
</gene>
<dbReference type="EMBL" id="JAVRIF010000003">
    <property type="protein sequence ID" value="MDT0603631.1"/>
    <property type="molecule type" value="Genomic_DNA"/>
</dbReference>
<evidence type="ECO:0000256" key="3">
    <source>
        <dbReference type="ARBA" id="ARBA00023075"/>
    </source>
</evidence>
<dbReference type="Pfam" id="PF00111">
    <property type="entry name" value="Fer2"/>
    <property type="match status" value="1"/>
</dbReference>
<dbReference type="InterPro" id="IPR017938">
    <property type="entry name" value="Riboflavin_synthase-like_b-brl"/>
</dbReference>
<dbReference type="PANTHER" id="PTHR43644:SF1">
    <property type="entry name" value="NAD(P)H-FLAVIN REDUCTASE"/>
    <property type="match status" value="1"/>
</dbReference>
<dbReference type="SUPFAM" id="SSF63380">
    <property type="entry name" value="Riboflavin synthase domain-like"/>
    <property type="match status" value="1"/>
</dbReference>
<evidence type="ECO:0000313" key="7">
    <source>
        <dbReference type="EMBL" id="MDT0603631.1"/>
    </source>
</evidence>
<dbReference type="InterPro" id="IPR017927">
    <property type="entry name" value="FAD-bd_FR_type"/>
</dbReference>
<dbReference type="InterPro" id="IPR001433">
    <property type="entry name" value="OxRdtase_FAD/NAD-bd"/>
</dbReference>
<keyword evidence="8" id="KW-1185">Reference proteome</keyword>
<dbReference type="PROSITE" id="PS51085">
    <property type="entry name" value="2FE2S_FER_2"/>
    <property type="match status" value="1"/>
</dbReference>
<dbReference type="SUPFAM" id="SSF54292">
    <property type="entry name" value="2Fe-2S ferredoxin-like"/>
    <property type="match status" value="1"/>
</dbReference>
<organism evidence="7 8">
    <name type="scientific">Thalassotalea castellviae</name>
    <dbReference type="NCBI Taxonomy" id="3075612"/>
    <lineage>
        <taxon>Bacteria</taxon>
        <taxon>Pseudomonadati</taxon>
        <taxon>Pseudomonadota</taxon>
        <taxon>Gammaproteobacteria</taxon>
        <taxon>Alteromonadales</taxon>
        <taxon>Colwelliaceae</taxon>
        <taxon>Thalassotalea</taxon>
    </lineage>
</organism>
<dbReference type="SUPFAM" id="SSF52343">
    <property type="entry name" value="Ferredoxin reductase-like, C-terminal NADP-linked domain"/>
    <property type="match status" value="1"/>
</dbReference>
<keyword evidence="4" id="KW-1133">Transmembrane helix</keyword>
<dbReference type="Pfam" id="PF00175">
    <property type="entry name" value="NAD_binding_1"/>
    <property type="match status" value="1"/>
</dbReference>
<keyword evidence="4" id="KW-0472">Membrane</keyword>
<feature type="transmembrane region" description="Helical" evidence="4">
    <location>
        <begin position="12"/>
        <end position="31"/>
    </location>
</feature>
<dbReference type="Gene3D" id="2.40.30.10">
    <property type="entry name" value="Translation factors"/>
    <property type="match status" value="1"/>
</dbReference>
<feature type="transmembrane region" description="Helical" evidence="4">
    <location>
        <begin position="207"/>
        <end position="230"/>
    </location>
</feature>
<dbReference type="PRINTS" id="PR00371">
    <property type="entry name" value="FPNCR"/>
</dbReference>
<dbReference type="PROSITE" id="PS51384">
    <property type="entry name" value="FAD_FR"/>
    <property type="match status" value="1"/>
</dbReference>
<keyword evidence="2" id="KW-0274">FAD</keyword>
<keyword evidence="1" id="KW-0285">Flavoprotein</keyword>
<dbReference type="Gene3D" id="3.40.50.80">
    <property type="entry name" value="Nucleotide-binding domain of ferredoxin-NADP reductase (FNR) module"/>
    <property type="match status" value="1"/>
</dbReference>
<accession>A0ABU3A3R8</accession>
<keyword evidence="3" id="KW-0830">Ubiquinone</keyword>
<evidence type="ECO:0000256" key="4">
    <source>
        <dbReference type="SAM" id="Phobius"/>
    </source>
</evidence>
<proteinExistence type="predicted"/>
<comment type="caution">
    <text evidence="7">The sequence shown here is derived from an EMBL/GenBank/DDBJ whole genome shotgun (WGS) entry which is preliminary data.</text>
</comment>
<sequence>MILIRKIHKWASVIVGIQFLLWLLSGIYFNLMDHTKAAGDTYRSHTHQQTEVNNNNFIDLKEVLINFKPAISIEPTYILGKAYYLLTHQKGLYKNFKNRYSLANALTGDKMVIDSTLALEIAKQSYNGPSDTSSIKLLHPPIEDFPKQKNAAWQINFVNDINTSVYIEAESGRLVGHSDDHKRFADIFFMLHFMDYANEGSFNNIQIILFAFITLWLSFSGLIWTVDLGLRGQYRIKYFSKSQGVKLFDKNQKSMGTVILSNHTNLLDGLIEHDIALPSTCGGGGTCGRCRVMINPMLKSTSADHVHFSDKELQQGYRLACQHFSTDVEHMTLMDVTEAKKHTLVLSESRFLTPFMKELRFKVLGEVPISYKAGAFMRFFIPAGKGVSIPLNLPEHLKANWHHIEHLEYEHLACTRSYSLAESPLVTDELVFTIKIQTAPQHKTLPGVGSSYLCNMAEGSSIEAIGPFEEFFAKKDSQKTMVLLGAGSGMAPLKSLIEEQVAIKNIENIDLRNIHFFYGARSEGDLLYADEFYRFAENNESFHYYPTLSKPSDDWLGATGYAQEILSLNFETLGHIDDLEFYLCGPKNMMTETINFLKAKGVKDSAIAFDDFT</sequence>
<keyword evidence="4" id="KW-0812">Transmembrane</keyword>
<evidence type="ECO:0000259" key="5">
    <source>
        <dbReference type="PROSITE" id="PS51085"/>
    </source>
</evidence>
<feature type="domain" description="FAD-binding FR-type" evidence="6">
    <location>
        <begin position="339"/>
        <end position="474"/>
    </location>
</feature>
<dbReference type="RefSeq" id="WP_311580145.1">
    <property type="nucleotide sequence ID" value="NZ_JAVRIF010000003.1"/>
</dbReference>
<dbReference type="InterPro" id="IPR012675">
    <property type="entry name" value="Beta-grasp_dom_sf"/>
</dbReference>